<evidence type="ECO:0000256" key="5">
    <source>
        <dbReference type="ARBA" id="ARBA00022989"/>
    </source>
</evidence>
<dbReference type="RefSeq" id="WP_127071041.1">
    <property type="nucleotide sequence ID" value="NZ_BMKB01000003.1"/>
</dbReference>
<keyword evidence="2" id="KW-0813">Transport</keyword>
<keyword evidence="10" id="KW-1185">Reference proteome</keyword>
<feature type="transmembrane region" description="Helical" evidence="8">
    <location>
        <begin position="235"/>
        <end position="255"/>
    </location>
</feature>
<feature type="transmembrane region" description="Helical" evidence="8">
    <location>
        <begin position="125"/>
        <end position="146"/>
    </location>
</feature>
<sequence>MPTIGILASGVFALFSCVMILPAIAAALTGNARALEAILLIMVAYGFLASITIMALNSKRRRLNRSGVFVSAIVIWLALIAAATPIFMLVERQSLVHAIFEATSASITLGTTIRPLEEISIAMAFYRGTVAWLGGLATLMLAVYVIGPYQVGGTPNNNLRLVQHARTESHPRLFLTLKAVLLPYLGLTALCALLLALARVPASDAVVVAMSMLSTNGFVPYQSGGTVLNNVAAETVMIAFMVIGATSIVWHRMLVERRWSIAREQSEGMLFVTAVLVLVAFGALTSLFQPHVLHSNVQHAFNFAFDTIAIATTTGITHDQRLGIGLPLELILLISFVGGCSYSTAGGIKVFRLGTMLQHLGNELNRLVYPNAILKDDVQHTDQAREIAKAVWSAFFLAILTLTIGIILFAAQGYELGAAMTLANGAFAQVGSLVFAAAPGMSDGAVSDWTLMTIAALGTIARIEILVFLAAFAGKRW</sequence>
<evidence type="ECO:0000313" key="10">
    <source>
        <dbReference type="Proteomes" id="UP000596977"/>
    </source>
</evidence>
<keyword evidence="4 8" id="KW-0812">Transmembrane</keyword>
<gene>
    <name evidence="9" type="primary">trkH</name>
    <name evidence="9" type="ORF">GCM10011499_23550</name>
</gene>
<reference evidence="9 10" key="1">
    <citation type="journal article" date="2014" name="Int. J. Syst. Evol. Microbiol.">
        <title>Complete genome sequence of Corynebacterium casei LMG S-19264T (=DSM 44701T), isolated from a smear-ripened cheese.</title>
        <authorList>
            <consortium name="US DOE Joint Genome Institute (JGI-PGF)"/>
            <person name="Walter F."/>
            <person name="Albersmeier A."/>
            <person name="Kalinowski J."/>
            <person name="Ruckert C."/>
        </authorList>
    </citation>
    <scope>NUCLEOTIDE SEQUENCE [LARGE SCALE GENOMIC DNA]</scope>
    <source>
        <strain evidence="9 10">CGMCC 1.15896</strain>
    </source>
</reference>
<keyword evidence="6" id="KW-0406">Ion transport</keyword>
<dbReference type="InterPro" id="IPR003445">
    <property type="entry name" value="Cat_transpt"/>
</dbReference>
<dbReference type="EMBL" id="BMKB01000003">
    <property type="protein sequence ID" value="GGA52747.1"/>
    <property type="molecule type" value="Genomic_DNA"/>
</dbReference>
<dbReference type="PANTHER" id="PTHR32024">
    <property type="entry name" value="TRK SYSTEM POTASSIUM UPTAKE PROTEIN TRKG-RELATED"/>
    <property type="match status" value="1"/>
</dbReference>
<keyword evidence="7 8" id="KW-0472">Membrane</keyword>
<name>A0A916VY58_9HYPH</name>
<comment type="caution">
    <text evidence="9">The sequence shown here is derived from an EMBL/GenBank/DDBJ whole genome shotgun (WGS) entry which is preliminary data.</text>
</comment>
<evidence type="ECO:0000256" key="1">
    <source>
        <dbReference type="ARBA" id="ARBA00004651"/>
    </source>
</evidence>
<evidence type="ECO:0000256" key="7">
    <source>
        <dbReference type="ARBA" id="ARBA00023136"/>
    </source>
</evidence>
<feature type="transmembrane region" description="Helical" evidence="8">
    <location>
        <begin position="330"/>
        <end position="351"/>
    </location>
</feature>
<feature type="transmembrane region" description="Helical" evidence="8">
    <location>
        <begin position="449"/>
        <end position="473"/>
    </location>
</feature>
<dbReference type="PANTHER" id="PTHR32024:SF3">
    <property type="entry name" value="TRK SYSTEM POTASSIUM UPTAKE PROTEIN"/>
    <property type="match status" value="1"/>
</dbReference>
<accession>A0A916VY58</accession>
<dbReference type="Proteomes" id="UP000596977">
    <property type="component" value="Unassembled WGS sequence"/>
</dbReference>
<evidence type="ECO:0000256" key="2">
    <source>
        <dbReference type="ARBA" id="ARBA00022448"/>
    </source>
</evidence>
<evidence type="ECO:0000256" key="3">
    <source>
        <dbReference type="ARBA" id="ARBA00022475"/>
    </source>
</evidence>
<dbReference type="Pfam" id="PF02386">
    <property type="entry name" value="TrkH"/>
    <property type="match status" value="2"/>
</dbReference>
<protein>
    <submittedName>
        <fullName evidence="9">Trk system potassium uptake protein TrkH</fullName>
    </submittedName>
</protein>
<dbReference type="AlphaFoldDB" id="A0A916VY58"/>
<dbReference type="OrthoDB" id="8478125at2"/>
<evidence type="ECO:0000256" key="8">
    <source>
        <dbReference type="SAM" id="Phobius"/>
    </source>
</evidence>
<keyword evidence="3" id="KW-1003">Cell membrane</keyword>
<keyword evidence="5 8" id="KW-1133">Transmembrane helix</keyword>
<proteinExistence type="predicted"/>
<comment type="subcellular location">
    <subcellularLocation>
        <location evidence="1">Cell membrane</location>
        <topology evidence="1">Multi-pass membrane protein</topology>
    </subcellularLocation>
</comment>
<feature type="transmembrane region" description="Helical" evidence="8">
    <location>
        <begin position="181"/>
        <end position="198"/>
    </location>
</feature>
<feature type="transmembrane region" description="Helical" evidence="8">
    <location>
        <begin position="267"/>
        <end position="288"/>
    </location>
</feature>
<organism evidence="9 10">
    <name type="scientific">Pelagibacterium lentulum</name>
    <dbReference type="NCBI Taxonomy" id="2029865"/>
    <lineage>
        <taxon>Bacteria</taxon>
        <taxon>Pseudomonadati</taxon>
        <taxon>Pseudomonadota</taxon>
        <taxon>Alphaproteobacteria</taxon>
        <taxon>Hyphomicrobiales</taxon>
        <taxon>Devosiaceae</taxon>
        <taxon>Pelagibacterium</taxon>
    </lineage>
</organism>
<evidence type="ECO:0000313" key="9">
    <source>
        <dbReference type="EMBL" id="GGA52747.1"/>
    </source>
</evidence>
<evidence type="ECO:0000256" key="6">
    <source>
        <dbReference type="ARBA" id="ARBA00023065"/>
    </source>
</evidence>
<feature type="transmembrane region" description="Helical" evidence="8">
    <location>
        <begin position="68"/>
        <end position="89"/>
    </location>
</feature>
<dbReference type="GO" id="GO:0008324">
    <property type="term" value="F:monoatomic cation transmembrane transporter activity"/>
    <property type="evidence" value="ECO:0007669"/>
    <property type="project" value="InterPro"/>
</dbReference>
<evidence type="ECO:0000256" key="4">
    <source>
        <dbReference type="ARBA" id="ARBA00022692"/>
    </source>
</evidence>
<dbReference type="GO" id="GO:0005886">
    <property type="term" value="C:plasma membrane"/>
    <property type="evidence" value="ECO:0007669"/>
    <property type="project" value="UniProtKB-SubCell"/>
</dbReference>
<feature type="transmembrane region" description="Helical" evidence="8">
    <location>
        <begin position="390"/>
        <end position="411"/>
    </location>
</feature>
<feature type="transmembrane region" description="Helical" evidence="8">
    <location>
        <begin position="37"/>
        <end position="56"/>
    </location>
</feature>
<dbReference type="GO" id="GO:0030001">
    <property type="term" value="P:metal ion transport"/>
    <property type="evidence" value="ECO:0007669"/>
    <property type="project" value="UniProtKB-ARBA"/>
</dbReference>